<accession>J5KFR3</accession>
<evidence type="ECO:0000259" key="3">
    <source>
        <dbReference type="Pfam" id="PF08543"/>
    </source>
</evidence>
<feature type="domain" description="Pyridoxamine kinase/Phosphomethylpyrimidine kinase" evidence="3">
    <location>
        <begin position="13"/>
        <end position="245"/>
    </location>
</feature>
<proteinExistence type="predicted"/>
<organism evidence="4 5">
    <name type="scientific">SAR86 cluster bacterium SAR86B</name>
    <dbReference type="NCBI Taxonomy" id="1123867"/>
    <lineage>
        <taxon>Bacteria</taxon>
        <taxon>Pseudomonadati</taxon>
        <taxon>Pseudomonadota</taxon>
        <taxon>Gammaproteobacteria</taxon>
        <taxon>SAR86 cluster</taxon>
    </lineage>
</organism>
<gene>
    <name evidence="4" type="ORF">NT02SARS_0071</name>
</gene>
<dbReference type="GO" id="GO:0005829">
    <property type="term" value="C:cytosol"/>
    <property type="evidence" value="ECO:0007669"/>
    <property type="project" value="TreeGrafter"/>
</dbReference>
<evidence type="ECO:0000313" key="5">
    <source>
        <dbReference type="Proteomes" id="UP000010116"/>
    </source>
</evidence>
<dbReference type="GO" id="GO:0009229">
    <property type="term" value="P:thiamine diphosphate biosynthetic process"/>
    <property type="evidence" value="ECO:0007669"/>
    <property type="project" value="UniProtKB-UniPathway"/>
</dbReference>
<dbReference type="UniPathway" id="UPA00060">
    <property type="reaction ID" value="UER00138"/>
</dbReference>
<dbReference type="CDD" id="cd01169">
    <property type="entry name" value="HMPP_kinase"/>
    <property type="match status" value="1"/>
</dbReference>
<dbReference type="EC" id="2.7.1.49" evidence="2"/>
<protein>
    <recommendedName>
        <fullName evidence="2">hydroxymethylpyrimidine kinase</fullName>
        <ecNumber evidence="2">2.7.1.49</ecNumber>
    </recommendedName>
</protein>
<evidence type="ECO:0000256" key="1">
    <source>
        <dbReference type="ARBA" id="ARBA00004948"/>
    </source>
</evidence>
<dbReference type="HOGENOM" id="CLU_020520_0_0_6"/>
<dbReference type="PANTHER" id="PTHR20858">
    <property type="entry name" value="PHOSPHOMETHYLPYRIMIDINE KINASE"/>
    <property type="match status" value="1"/>
</dbReference>
<name>J5KFR3_9GAMM</name>
<dbReference type="Pfam" id="PF08543">
    <property type="entry name" value="Phos_pyr_kin"/>
    <property type="match status" value="1"/>
</dbReference>
<dbReference type="InterPro" id="IPR004399">
    <property type="entry name" value="HMP/HMP-P_kinase_dom"/>
</dbReference>
<dbReference type="GO" id="GO:0009228">
    <property type="term" value="P:thiamine biosynthetic process"/>
    <property type="evidence" value="ECO:0007669"/>
    <property type="project" value="InterPro"/>
</dbReference>
<dbReference type="GO" id="GO:0008902">
    <property type="term" value="F:hydroxymethylpyrimidine kinase activity"/>
    <property type="evidence" value="ECO:0007669"/>
    <property type="project" value="UniProtKB-EC"/>
</dbReference>
<dbReference type="EMBL" id="JH611165">
    <property type="protein sequence ID" value="EJP73428.1"/>
    <property type="molecule type" value="Genomic_DNA"/>
</dbReference>
<dbReference type="PANTHER" id="PTHR20858:SF17">
    <property type="entry name" value="HYDROXYMETHYLPYRIMIDINE_PHOSPHOMETHYLPYRIMIDINE KINASE THI20-RELATED"/>
    <property type="match status" value="1"/>
</dbReference>
<dbReference type="SUPFAM" id="SSF53613">
    <property type="entry name" value="Ribokinase-like"/>
    <property type="match status" value="1"/>
</dbReference>
<dbReference type="Gene3D" id="3.40.1190.20">
    <property type="match status" value="1"/>
</dbReference>
<dbReference type="Proteomes" id="UP000010116">
    <property type="component" value="Unassembled WGS sequence"/>
</dbReference>
<dbReference type="GO" id="GO:0008972">
    <property type="term" value="F:phosphomethylpyrimidine kinase activity"/>
    <property type="evidence" value="ECO:0007669"/>
    <property type="project" value="InterPro"/>
</dbReference>
<evidence type="ECO:0000256" key="2">
    <source>
        <dbReference type="ARBA" id="ARBA00012135"/>
    </source>
</evidence>
<sequence>MKEESFLAISGYDPSGGAGVIADSQVSSYFGIPFCSLLTCISNQDTSSVHTVQPMDKSFMLDVAERIKEDRNIKYIKIGLIPNAELVECIIDIIESFFDDAKIILDPVIKPTGKGQLQGKTEVSAYTKLLTKAWLITPNEYELKKLSQKESIEEAVAILKNSNVKNILCTGIVDDSNITNILYSDIEHIFTSKLIPGSFRGTGCTFSSAITCKLISGLSLVNSISDATKYTHQCIKESKDAGSGSRILCRNP</sequence>
<dbReference type="InterPro" id="IPR029056">
    <property type="entry name" value="Ribokinase-like"/>
</dbReference>
<comment type="pathway">
    <text evidence="1">Cofactor biosynthesis; thiamine diphosphate biosynthesis.</text>
</comment>
<dbReference type="AlphaFoldDB" id="J5KFR3"/>
<keyword evidence="4" id="KW-0418">Kinase</keyword>
<evidence type="ECO:0000313" key="4">
    <source>
        <dbReference type="EMBL" id="EJP73428.1"/>
    </source>
</evidence>
<dbReference type="InterPro" id="IPR013749">
    <property type="entry name" value="PM/HMP-P_kinase-1"/>
</dbReference>
<keyword evidence="4" id="KW-0808">Transferase</keyword>
<reference evidence="4 5" key="1">
    <citation type="journal article" date="2012" name="ISME J.">
        <title>Genomic insights to SAR86, an abundant and uncultivated marine bacterial lineage.</title>
        <authorList>
            <person name="Dupont C.L."/>
            <person name="Rusch D.B."/>
            <person name="Yooseph S."/>
            <person name="Lombardo M.J."/>
            <person name="Richter R.A."/>
            <person name="Valas R."/>
            <person name="Novotny M."/>
            <person name="Yee-Greenbaum J."/>
            <person name="Selengut J.D."/>
            <person name="Haft D.H."/>
            <person name="Halpern A.L."/>
            <person name="Lasken R.S."/>
            <person name="Nealson K."/>
            <person name="Friedman R."/>
            <person name="Venter J.C."/>
        </authorList>
    </citation>
    <scope>NUCLEOTIDE SEQUENCE [LARGE SCALE GENOMIC DNA]</scope>
</reference>